<keyword evidence="1" id="KW-0472">Membrane</keyword>
<dbReference type="PANTHER" id="PTHR36692">
    <property type="entry name" value="PROTEIN SNAKESKIN"/>
    <property type="match status" value="1"/>
</dbReference>
<proteinExistence type="predicted"/>
<keyword evidence="1" id="KW-1133">Transmembrane helix</keyword>
<feature type="transmembrane region" description="Helical" evidence="1">
    <location>
        <begin position="54"/>
        <end position="74"/>
    </location>
</feature>
<evidence type="ECO:0000256" key="1">
    <source>
        <dbReference type="SAM" id="Phobius"/>
    </source>
</evidence>
<organism evidence="2 3">
    <name type="scientific">Polyplax serrata</name>
    <name type="common">Common mouse louse</name>
    <dbReference type="NCBI Taxonomy" id="468196"/>
    <lineage>
        <taxon>Eukaryota</taxon>
        <taxon>Metazoa</taxon>
        <taxon>Ecdysozoa</taxon>
        <taxon>Arthropoda</taxon>
        <taxon>Hexapoda</taxon>
        <taxon>Insecta</taxon>
        <taxon>Pterygota</taxon>
        <taxon>Neoptera</taxon>
        <taxon>Paraneoptera</taxon>
        <taxon>Psocodea</taxon>
        <taxon>Troctomorpha</taxon>
        <taxon>Phthiraptera</taxon>
        <taxon>Anoplura</taxon>
        <taxon>Polyplacidae</taxon>
        <taxon>Polyplax</taxon>
    </lineage>
</organism>
<evidence type="ECO:0000313" key="3">
    <source>
        <dbReference type="Proteomes" id="UP001359485"/>
    </source>
</evidence>
<feature type="transmembrane region" description="Helical" evidence="1">
    <location>
        <begin position="126"/>
        <end position="150"/>
    </location>
</feature>
<sequence length="162" mass="17804">MAQGPMIGTITVKIVKAAITIILLFLYRTGYAGQFLGVGAVWNFNEEKNVDVEILASGVFVGFFIYNISVLITYCLSSERSANDCLMNLIGIFLWTGVAGTALHYWHGFQNEHGNEYKSTEKDIGMAVGSLCVLNAAAHLIDAVITFKLFNENGDSHFFSSY</sequence>
<dbReference type="PANTHER" id="PTHR36692:SF3">
    <property type="entry name" value="PROTEIN SNAKESKIN"/>
    <property type="match status" value="1"/>
</dbReference>
<feature type="transmembrane region" description="Helical" evidence="1">
    <location>
        <begin position="86"/>
        <end position="106"/>
    </location>
</feature>
<dbReference type="Proteomes" id="UP001359485">
    <property type="component" value="Unassembled WGS sequence"/>
</dbReference>
<feature type="transmembrane region" description="Helical" evidence="1">
    <location>
        <begin position="21"/>
        <end position="42"/>
    </location>
</feature>
<evidence type="ECO:0000313" key="2">
    <source>
        <dbReference type="EMBL" id="KAK6623878.1"/>
    </source>
</evidence>
<dbReference type="EMBL" id="JAWJWF010000046">
    <property type="protein sequence ID" value="KAK6623878.1"/>
    <property type="molecule type" value="Genomic_DNA"/>
</dbReference>
<accession>A0ABR1APS9</accession>
<name>A0ABR1APS9_POLSC</name>
<protein>
    <submittedName>
        <fullName evidence="2">Uncharacterized protein</fullName>
    </submittedName>
</protein>
<gene>
    <name evidence="2" type="ORF">RUM44_010734</name>
</gene>
<comment type="caution">
    <text evidence="2">The sequence shown here is derived from an EMBL/GenBank/DDBJ whole genome shotgun (WGS) entry which is preliminary data.</text>
</comment>
<dbReference type="InterPro" id="IPR038976">
    <property type="entry name" value="Ssk"/>
</dbReference>
<reference evidence="2 3" key="1">
    <citation type="submission" date="2023-09" db="EMBL/GenBank/DDBJ databases">
        <title>Genomes of two closely related lineages of the louse Polyplax serrata with different host specificities.</title>
        <authorList>
            <person name="Martinu J."/>
            <person name="Tarabai H."/>
            <person name="Stefka J."/>
            <person name="Hypsa V."/>
        </authorList>
    </citation>
    <scope>NUCLEOTIDE SEQUENCE [LARGE SCALE GENOMIC DNA]</scope>
    <source>
        <strain evidence="2">98ZLc_SE</strain>
    </source>
</reference>
<keyword evidence="3" id="KW-1185">Reference proteome</keyword>
<keyword evidence="1" id="KW-0812">Transmembrane</keyword>